<dbReference type="SUPFAM" id="SSF51206">
    <property type="entry name" value="cAMP-binding domain-like"/>
    <property type="match status" value="1"/>
</dbReference>
<dbReference type="Proteomes" id="UP000256763">
    <property type="component" value="Unassembled WGS sequence"/>
</dbReference>
<evidence type="ECO:0000313" key="3">
    <source>
        <dbReference type="Proteomes" id="UP000256763"/>
    </source>
</evidence>
<proteinExistence type="predicted"/>
<keyword evidence="3" id="KW-1185">Reference proteome</keyword>
<organism evidence="2 3">
    <name type="scientific">Alkalilimnicola ehrlichii</name>
    <dbReference type="NCBI Taxonomy" id="351052"/>
    <lineage>
        <taxon>Bacteria</taxon>
        <taxon>Pseudomonadati</taxon>
        <taxon>Pseudomonadota</taxon>
        <taxon>Gammaproteobacteria</taxon>
        <taxon>Chromatiales</taxon>
        <taxon>Ectothiorhodospiraceae</taxon>
        <taxon>Alkalilimnicola</taxon>
    </lineage>
</organism>
<gene>
    <name evidence="2" type="ORF">CAL65_15445</name>
</gene>
<accession>A0A3E0WR12</accession>
<dbReference type="Gene3D" id="2.60.120.10">
    <property type="entry name" value="Jelly Rolls"/>
    <property type="match status" value="1"/>
</dbReference>
<evidence type="ECO:0000259" key="1">
    <source>
        <dbReference type="PROSITE" id="PS50042"/>
    </source>
</evidence>
<dbReference type="InterPro" id="IPR014710">
    <property type="entry name" value="RmlC-like_jellyroll"/>
</dbReference>
<dbReference type="PROSITE" id="PS50042">
    <property type="entry name" value="CNMP_BINDING_3"/>
    <property type="match status" value="1"/>
</dbReference>
<reference evidence="3" key="1">
    <citation type="submission" date="2017-05" db="EMBL/GenBank/DDBJ databases">
        <authorList>
            <person name="Sharma S."/>
            <person name="Sidhu C."/>
            <person name="Pinnaka A.K."/>
        </authorList>
    </citation>
    <scope>NUCLEOTIDE SEQUENCE [LARGE SCALE GENOMIC DNA]</scope>
    <source>
        <strain evidence="3">AK93</strain>
    </source>
</reference>
<dbReference type="InterPro" id="IPR018490">
    <property type="entry name" value="cNMP-bd_dom_sf"/>
</dbReference>
<feature type="domain" description="Cyclic nucleotide-binding" evidence="1">
    <location>
        <begin position="17"/>
        <end position="92"/>
    </location>
</feature>
<name>A0A3E0WR12_9GAMM</name>
<comment type="caution">
    <text evidence="2">The sequence shown here is derived from an EMBL/GenBank/DDBJ whole genome shotgun (WGS) entry which is preliminary data.</text>
</comment>
<dbReference type="AlphaFoldDB" id="A0A3E0WR12"/>
<evidence type="ECO:0000313" key="2">
    <source>
        <dbReference type="EMBL" id="RFA34426.1"/>
    </source>
</evidence>
<sequence>MEALTQAMAEDLSSILLANGVIAALLPDVVPLFRQARITSGSVTLSPGERWHELMVIRQGIFRLYYLNSAGKESNKGFFSEGQILAPMTRSAIEEPSLFFVEALTDVEVYRCCYDQLAALLNQHPDGNDFFHRLAEGLLEDKIRREVMFLQLDAKGRYERFVADFPDLHERVPLRHLASYLGMTDVTLSRIRHAKG</sequence>
<dbReference type="Pfam" id="PF00027">
    <property type="entry name" value="cNMP_binding"/>
    <property type="match status" value="1"/>
</dbReference>
<dbReference type="InterPro" id="IPR000595">
    <property type="entry name" value="cNMP-bd_dom"/>
</dbReference>
<dbReference type="CDD" id="cd00038">
    <property type="entry name" value="CAP_ED"/>
    <property type="match status" value="1"/>
</dbReference>
<protein>
    <recommendedName>
        <fullName evidence="1">Cyclic nucleotide-binding domain-containing protein</fullName>
    </recommendedName>
</protein>
<dbReference type="EMBL" id="NFZW01000016">
    <property type="protein sequence ID" value="RFA34426.1"/>
    <property type="molecule type" value="Genomic_DNA"/>
</dbReference>